<evidence type="ECO:0000313" key="1">
    <source>
        <dbReference type="EMBL" id="MPM96043.1"/>
    </source>
</evidence>
<name>A0A645E5G0_9ZZZZ</name>
<protein>
    <submittedName>
        <fullName evidence="1">Uncharacterized protein</fullName>
    </submittedName>
</protein>
<dbReference type="AlphaFoldDB" id="A0A645E5G0"/>
<gene>
    <name evidence="1" type="ORF">SDC9_143199</name>
</gene>
<sequence length="73" mass="8284">MQHPVNALVYYRVVIYSGIVPTVRSVVDEYRSARNIQNTVHAARRILYGCCAVFKEDLTKHLSVRVNASILHA</sequence>
<dbReference type="EMBL" id="VSSQ01042458">
    <property type="protein sequence ID" value="MPM96043.1"/>
    <property type="molecule type" value="Genomic_DNA"/>
</dbReference>
<organism evidence="1">
    <name type="scientific">bioreactor metagenome</name>
    <dbReference type="NCBI Taxonomy" id="1076179"/>
    <lineage>
        <taxon>unclassified sequences</taxon>
        <taxon>metagenomes</taxon>
        <taxon>ecological metagenomes</taxon>
    </lineage>
</organism>
<accession>A0A645E5G0</accession>
<comment type="caution">
    <text evidence="1">The sequence shown here is derived from an EMBL/GenBank/DDBJ whole genome shotgun (WGS) entry which is preliminary data.</text>
</comment>
<proteinExistence type="predicted"/>
<reference evidence="1" key="1">
    <citation type="submission" date="2019-08" db="EMBL/GenBank/DDBJ databases">
        <authorList>
            <person name="Kucharzyk K."/>
            <person name="Murdoch R.W."/>
            <person name="Higgins S."/>
            <person name="Loffler F."/>
        </authorList>
    </citation>
    <scope>NUCLEOTIDE SEQUENCE</scope>
</reference>